<name>A0A7G9G549_9FIRM</name>
<evidence type="ECO:0000313" key="9">
    <source>
        <dbReference type="EMBL" id="QNM05931.1"/>
    </source>
</evidence>
<dbReference type="SUPFAM" id="SSF51306">
    <property type="entry name" value="LexA/Signal peptidase"/>
    <property type="match status" value="1"/>
</dbReference>
<dbReference type="EC" id="3.4.21.89" evidence="4 7"/>
<dbReference type="EMBL" id="CP060634">
    <property type="protein sequence ID" value="QNM05931.1"/>
    <property type="molecule type" value="Genomic_DNA"/>
</dbReference>
<keyword evidence="5 7" id="KW-0378">Hydrolase</keyword>
<comment type="subcellular location">
    <subcellularLocation>
        <location evidence="2">Cell membrane</location>
        <topology evidence="2">Single-pass type II membrane protein</topology>
    </subcellularLocation>
    <subcellularLocation>
        <location evidence="7">Membrane</location>
        <topology evidence="7">Single-pass type II membrane protein</topology>
    </subcellularLocation>
</comment>
<dbReference type="NCBIfam" id="TIGR02227">
    <property type="entry name" value="sigpep_I_bact"/>
    <property type="match status" value="1"/>
</dbReference>
<dbReference type="InterPro" id="IPR036286">
    <property type="entry name" value="LexA/Signal_pep-like_sf"/>
</dbReference>
<sequence length="199" mass="22076">MGVLQKNARRDFALRSYYQDNGAGQGRLKTLLSWGVDIVAVITLALFAVMMFGTKITMSGRSMEPTLQTGDVVLLDKLWYNFSKPKRMDVVAFQNMGDDTKTYIKRIVGLPGETIQIQGGKLYVNGKEAELGEKAGAIALPGLAETAVELKKDEYFVLGDNPETSEDSRFANVGNVHISQIKGKLWLRMSPFSRFGFIK</sequence>
<comment type="similarity">
    <text evidence="3 7">Belongs to the peptidase S26 family.</text>
</comment>
<keyword evidence="7" id="KW-0472">Membrane</keyword>
<dbReference type="PROSITE" id="PS00760">
    <property type="entry name" value="SPASE_I_2"/>
    <property type="match status" value="1"/>
</dbReference>
<dbReference type="InterPro" id="IPR019533">
    <property type="entry name" value="Peptidase_S26"/>
</dbReference>
<feature type="active site" evidence="6">
    <location>
        <position position="62"/>
    </location>
</feature>
<dbReference type="PANTHER" id="PTHR43390">
    <property type="entry name" value="SIGNAL PEPTIDASE I"/>
    <property type="match status" value="1"/>
</dbReference>
<reference evidence="9 10" key="1">
    <citation type="submission" date="2020-08" db="EMBL/GenBank/DDBJ databases">
        <authorList>
            <person name="Liu C."/>
            <person name="Sun Q."/>
        </authorList>
    </citation>
    <scope>NUCLEOTIDE SEQUENCE [LARGE SCALE GENOMIC DNA]</scope>
    <source>
        <strain evidence="9 10">NSJ-38</strain>
    </source>
</reference>
<evidence type="ECO:0000256" key="7">
    <source>
        <dbReference type="RuleBase" id="RU362042"/>
    </source>
</evidence>
<dbReference type="PANTHER" id="PTHR43390:SF1">
    <property type="entry name" value="CHLOROPLAST PROCESSING PEPTIDASE"/>
    <property type="match status" value="1"/>
</dbReference>
<keyword evidence="10" id="KW-1185">Reference proteome</keyword>
<dbReference type="GO" id="GO:0006465">
    <property type="term" value="P:signal peptide processing"/>
    <property type="evidence" value="ECO:0007669"/>
    <property type="project" value="InterPro"/>
</dbReference>
<evidence type="ECO:0000256" key="2">
    <source>
        <dbReference type="ARBA" id="ARBA00004401"/>
    </source>
</evidence>
<evidence type="ECO:0000256" key="1">
    <source>
        <dbReference type="ARBA" id="ARBA00000677"/>
    </source>
</evidence>
<dbReference type="AlphaFoldDB" id="A0A7G9G549"/>
<evidence type="ECO:0000313" key="10">
    <source>
        <dbReference type="Proteomes" id="UP000515823"/>
    </source>
</evidence>
<evidence type="ECO:0000259" key="8">
    <source>
        <dbReference type="Pfam" id="PF10502"/>
    </source>
</evidence>
<dbReference type="GO" id="GO:0005886">
    <property type="term" value="C:plasma membrane"/>
    <property type="evidence" value="ECO:0007669"/>
    <property type="project" value="UniProtKB-SubCell"/>
</dbReference>
<keyword evidence="7" id="KW-1133">Transmembrane helix</keyword>
<dbReference type="PRINTS" id="PR00727">
    <property type="entry name" value="LEADERPTASE"/>
</dbReference>
<gene>
    <name evidence="9" type="primary">lepB</name>
    <name evidence="9" type="ORF">H9Q78_01800</name>
</gene>
<evidence type="ECO:0000256" key="6">
    <source>
        <dbReference type="PIRSR" id="PIRSR600223-1"/>
    </source>
</evidence>
<feature type="active site" evidence="6">
    <location>
        <position position="105"/>
    </location>
</feature>
<dbReference type="Pfam" id="PF10502">
    <property type="entry name" value="Peptidase_S26"/>
    <property type="match status" value="1"/>
</dbReference>
<keyword evidence="7" id="KW-0812">Transmembrane</keyword>
<organism evidence="9 10">
    <name type="scientific">Qiania dongpingensis</name>
    <dbReference type="NCBI Taxonomy" id="2763669"/>
    <lineage>
        <taxon>Bacteria</taxon>
        <taxon>Bacillati</taxon>
        <taxon>Bacillota</taxon>
        <taxon>Clostridia</taxon>
        <taxon>Lachnospirales</taxon>
        <taxon>Lachnospiraceae</taxon>
        <taxon>Qiania</taxon>
    </lineage>
</organism>
<dbReference type="KEGG" id="qdo:H9Q78_01800"/>
<feature type="transmembrane region" description="Helical" evidence="7">
    <location>
        <begin position="31"/>
        <end position="53"/>
    </location>
</feature>
<evidence type="ECO:0000256" key="4">
    <source>
        <dbReference type="ARBA" id="ARBA00013208"/>
    </source>
</evidence>
<proteinExistence type="inferred from homology"/>
<dbReference type="Gene3D" id="2.10.109.10">
    <property type="entry name" value="Umud Fragment, subunit A"/>
    <property type="match status" value="1"/>
</dbReference>
<dbReference type="InterPro" id="IPR019757">
    <property type="entry name" value="Pept_S26A_signal_pept_1_Lys-AS"/>
</dbReference>
<dbReference type="GO" id="GO:0009003">
    <property type="term" value="F:signal peptidase activity"/>
    <property type="evidence" value="ECO:0007669"/>
    <property type="project" value="UniProtKB-EC"/>
</dbReference>
<dbReference type="GO" id="GO:0004252">
    <property type="term" value="F:serine-type endopeptidase activity"/>
    <property type="evidence" value="ECO:0007669"/>
    <property type="project" value="InterPro"/>
</dbReference>
<protein>
    <recommendedName>
        <fullName evidence="4 7">Signal peptidase I</fullName>
        <ecNumber evidence="4 7">3.4.21.89</ecNumber>
    </recommendedName>
</protein>
<dbReference type="CDD" id="cd06530">
    <property type="entry name" value="S26_SPase_I"/>
    <property type="match status" value="1"/>
</dbReference>
<evidence type="ECO:0000256" key="3">
    <source>
        <dbReference type="ARBA" id="ARBA00009370"/>
    </source>
</evidence>
<evidence type="ECO:0000256" key="5">
    <source>
        <dbReference type="ARBA" id="ARBA00022801"/>
    </source>
</evidence>
<feature type="domain" description="Peptidase S26" evidence="8">
    <location>
        <begin position="32"/>
        <end position="187"/>
    </location>
</feature>
<comment type="catalytic activity">
    <reaction evidence="1 7">
        <text>Cleavage of hydrophobic, N-terminal signal or leader sequences from secreted and periplasmic proteins.</text>
        <dbReference type="EC" id="3.4.21.89"/>
    </reaction>
</comment>
<dbReference type="Proteomes" id="UP000515823">
    <property type="component" value="Chromosome"/>
</dbReference>
<dbReference type="InterPro" id="IPR000223">
    <property type="entry name" value="Pept_S26A_signal_pept_1"/>
</dbReference>
<keyword evidence="7" id="KW-0645">Protease</keyword>
<accession>A0A7G9G549</accession>